<comment type="caution">
    <text evidence="1">The sequence shown here is derived from an EMBL/GenBank/DDBJ whole genome shotgun (WGS) entry which is preliminary data.</text>
</comment>
<dbReference type="AlphaFoldDB" id="A0A1V4BRV1"/>
<sequence>MPTETLLNQGMNANCASYPGVGLGLGFKNPTREDSYLKSATPSFGLGEWRNCQDILTKFGLKLVKLGIFPKLRIFAGGWMVWKLGGVGGWGNFWDFFLKFLNFGCVGC</sequence>
<reference evidence="1 2" key="1">
    <citation type="submission" date="2017-02" db="EMBL/GenBank/DDBJ databases">
        <title>Genome sequence of Microcystis aeruginosa KW.</title>
        <authorList>
            <person name="Oh H.-M."/>
            <person name="Ahn C.-Y."/>
            <person name="Jeong H."/>
            <person name="Srivastava A."/>
            <person name="Lee H.-G."/>
            <person name="Kang S.-R."/>
        </authorList>
    </citation>
    <scope>NUCLEOTIDE SEQUENCE [LARGE SCALE GENOMIC DNA]</scope>
    <source>
        <strain evidence="1 2">KW</strain>
    </source>
</reference>
<evidence type="ECO:0000313" key="2">
    <source>
        <dbReference type="Proteomes" id="UP000189835"/>
    </source>
</evidence>
<protein>
    <submittedName>
        <fullName evidence="1">Uncharacterized protein</fullName>
    </submittedName>
</protein>
<dbReference type="EMBL" id="MVGR01000004">
    <property type="protein sequence ID" value="OPF17158.1"/>
    <property type="molecule type" value="Genomic_DNA"/>
</dbReference>
<gene>
    <name evidence="1" type="ORF">B1L04_13905</name>
</gene>
<organism evidence="1 2">
    <name type="scientific">Microcystis aeruginosa KW</name>
    <dbReference type="NCBI Taxonomy" id="1960155"/>
    <lineage>
        <taxon>Bacteria</taxon>
        <taxon>Bacillati</taxon>
        <taxon>Cyanobacteriota</taxon>
        <taxon>Cyanophyceae</taxon>
        <taxon>Oscillatoriophycideae</taxon>
        <taxon>Chroococcales</taxon>
        <taxon>Microcystaceae</taxon>
        <taxon>Microcystis</taxon>
    </lineage>
</organism>
<proteinExistence type="predicted"/>
<accession>A0A1V4BRV1</accession>
<dbReference type="Proteomes" id="UP000189835">
    <property type="component" value="Unassembled WGS sequence"/>
</dbReference>
<evidence type="ECO:0000313" key="1">
    <source>
        <dbReference type="EMBL" id="OPF17158.1"/>
    </source>
</evidence>
<name>A0A1V4BRV1_MICAE</name>